<dbReference type="AlphaFoldDB" id="L7L8H6"/>
<dbReference type="eggNOG" id="COG0443">
    <property type="taxonomic scope" value="Bacteria"/>
</dbReference>
<keyword evidence="4" id="KW-1133">Transmembrane helix</keyword>
<dbReference type="GO" id="GO:0016020">
    <property type="term" value="C:membrane"/>
    <property type="evidence" value="ECO:0007669"/>
    <property type="project" value="UniProtKB-SubCell"/>
</dbReference>
<keyword evidence="4" id="KW-0812">Transmembrane</keyword>
<dbReference type="Proteomes" id="UP000053405">
    <property type="component" value="Unassembled WGS sequence"/>
</dbReference>
<dbReference type="PANTHER" id="PTHR37042">
    <property type="entry name" value="OUTER MEMBRANE PROTEIN RV1973"/>
    <property type="match status" value="1"/>
</dbReference>
<keyword evidence="2 4" id="KW-0472">Membrane</keyword>
<dbReference type="OrthoDB" id="5196392at2"/>
<keyword evidence="6" id="KW-1185">Reference proteome</keyword>
<organism evidence="5 6">
    <name type="scientific">Gordonia hirsuta DSM 44140 = NBRC 16056</name>
    <dbReference type="NCBI Taxonomy" id="1121927"/>
    <lineage>
        <taxon>Bacteria</taxon>
        <taxon>Bacillati</taxon>
        <taxon>Actinomycetota</taxon>
        <taxon>Actinomycetes</taxon>
        <taxon>Mycobacteriales</taxon>
        <taxon>Gordoniaceae</taxon>
        <taxon>Gordonia</taxon>
    </lineage>
</organism>
<evidence type="ECO:0000313" key="5">
    <source>
        <dbReference type="EMBL" id="GAC56357.1"/>
    </source>
</evidence>
<dbReference type="STRING" id="1121927.GOHSU_04_02270"/>
<gene>
    <name evidence="5" type="ORF">GOHSU_04_02270</name>
</gene>
<proteinExistence type="predicted"/>
<comment type="caution">
    <text evidence="5">The sequence shown here is derived from an EMBL/GenBank/DDBJ whole genome shotgun (WGS) entry which is preliminary data.</text>
</comment>
<protein>
    <recommendedName>
        <fullName evidence="7">Mce-associated membrane protein</fullName>
    </recommendedName>
</protein>
<dbReference type="RefSeq" id="WP_005936407.1">
    <property type="nucleotide sequence ID" value="NZ_ATVK01000041.1"/>
</dbReference>
<feature type="region of interest" description="Disordered" evidence="3">
    <location>
        <begin position="1"/>
        <end position="83"/>
    </location>
</feature>
<accession>L7L8H6</accession>
<evidence type="ECO:0000256" key="1">
    <source>
        <dbReference type="ARBA" id="ARBA00004370"/>
    </source>
</evidence>
<evidence type="ECO:0000313" key="6">
    <source>
        <dbReference type="Proteomes" id="UP000053405"/>
    </source>
</evidence>
<evidence type="ECO:0008006" key="7">
    <source>
        <dbReference type="Google" id="ProtNLM"/>
    </source>
</evidence>
<reference evidence="5 6" key="1">
    <citation type="submission" date="2012-12" db="EMBL/GenBank/DDBJ databases">
        <title>Whole genome shotgun sequence of Gordonia hirsuta NBRC 16056.</title>
        <authorList>
            <person name="Isaki-Nakamura S."/>
            <person name="Hosoyama A."/>
            <person name="Tsuchikane K."/>
            <person name="Katsumata H."/>
            <person name="Baba S."/>
            <person name="Yamazaki S."/>
            <person name="Fujita N."/>
        </authorList>
    </citation>
    <scope>NUCLEOTIDE SEQUENCE [LARGE SCALE GENOMIC DNA]</scope>
    <source>
        <strain evidence="5 6">NBRC 16056</strain>
    </source>
</reference>
<comment type="subcellular location">
    <subcellularLocation>
        <location evidence="1">Membrane</location>
    </subcellularLocation>
</comment>
<name>L7L8H6_9ACTN</name>
<evidence type="ECO:0000256" key="4">
    <source>
        <dbReference type="SAM" id="Phobius"/>
    </source>
</evidence>
<sequence length="249" mass="25870">MNAGPEKKQRSEGETDMTTPDTEDIETATGDDATAEVGMTTDVIEPESTEPDNTDDAAGDSEAGDGEAGDDGDAVDADAGAVSEGRSRRRLGRIIVGVGVAVIIALAAASTYFGLTHRANEQLREEHPAIVSAARDGATAVLSYRAESVEADVAAAQERLTGPFADEYRALAQNEVLPAAKERRLTSTAQVSGASLVHADSERAQTLVFVTQSVVAAGAAAEPTTTTAAFRVGLSKHDGQWLIEGFEPI</sequence>
<evidence type="ECO:0000256" key="2">
    <source>
        <dbReference type="ARBA" id="ARBA00023136"/>
    </source>
</evidence>
<dbReference type="PANTHER" id="PTHR37042:SF4">
    <property type="entry name" value="OUTER MEMBRANE PROTEIN RV1973"/>
    <property type="match status" value="1"/>
</dbReference>
<feature type="compositionally biased region" description="Basic and acidic residues" evidence="3">
    <location>
        <begin position="1"/>
        <end position="13"/>
    </location>
</feature>
<feature type="transmembrane region" description="Helical" evidence="4">
    <location>
        <begin position="94"/>
        <end position="115"/>
    </location>
</feature>
<evidence type="ECO:0000256" key="3">
    <source>
        <dbReference type="SAM" id="MobiDB-lite"/>
    </source>
</evidence>
<dbReference type="EMBL" id="BANT01000004">
    <property type="protein sequence ID" value="GAC56357.1"/>
    <property type="molecule type" value="Genomic_DNA"/>
</dbReference>
<feature type="compositionally biased region" description="Acidic residues" evidence="3">
    <location>
        <begin position="44"/>
        <end position="76"/>
    </location>
</feature>